<dbReference type="CDD" id="cd06225">
    <property type="entry name" value="HAMP"/>
    <property type="match status" value="1"/>
</dbReference>
<keyword evidence="4 5" id="KW-0472">Membrane</keyword>
<comment type="subcellular location">
    <subcellularLocation>
        <location evidence="1">Membrane</location>
        <topology evidence="1">Multi-pass membrane protein</topology>
    </subcellularLocation>
</comment>
<evidence type="ECO:0000256" key="1">
    <source>
        <dbReference type="ARBA" id="ARBA00004141"/>
    </source>
</evidence>
<dbReference type="InterPro" id="IPR042295">
    <property type="entry name" value="NarX-like_N_sf"/>
</dbReference>
<dbReference type="Gene3D" id="1.10.8.500">
    <property type="entry name" value="HAMP domain in histidine kinase"/>
    <property type="match status" value="1"/>
</dbReference>
<evidence type="ECO:0000256" key="3">
    <source>
        <dbReference type="ARBA" id="ARBA00022989"/>
    </source>
</evidence>
<dbReference type="SUPFAM" id="SSF158472">
    <property type="entry name" value="HAMP domain-like"/>
    <property type="match status" value="1"/>
</dbReference>
<feature type="transmembrane region" description="Helical" evidence="5">
    <location>
        <begin position="28"/>
        <end position="54"/>
    </location>
</feature>
<dbReference type="SMART" id="SM00304">
    <property type="entry name" value="HAMP"/>
    <property type="match status" value="1"/>
</dbReference>
<evidence type="ECO:0000313" key="7">
    <source>
        <dbReference type="EMBL" id="PUD98394.1"/>
    </source>
</evidence>
<dbReference type="Pfam" id="PF13675">
    <property type="entry name" value="PilJ"/>
    <property type="match status" value="1"/>
</dbReference>
<protein>
    <recommendedName>
        <fullName evidence="6">HAMP domain-containing protein</fullName>
    </recommendedName>
</protein>
<reference evidence="7 8" key="1">
    <citation type="submission" date="2018-01" db="EMBL/GenBank/DDBJ databases">
        <title>Novel co-symbiosis in the lucinid bivalve Phacoides pectinatus.</title>
        <authorList>
            <person name="Lim S.J."/>
            <person name="Davis B.G."/>
            <person name="Gill D.E."/>
            <person name="Engel A.S."/>
            <person name="Anderson L.C."/>
            <person name="Campbell B.J."/>
        </authorList>
    </citation>
    <scope>NUCLEOTIDE SEQUENCE [LARGE SCALE GENOMIC DNA]</scope>
    <source>
        <strain evidence="7">N3_P5</strain>
    </source>
</reference>
<dbReference type="EMBL" id="PQCO01000308">
    <property type="protein sequence ID" value="PUD98394.1"/>
    <property type="molecule type" value="Genomic_DNA"/>
</dbReference>
<comment type="caution">
    <text evidence="7">The sequence shown here is derived from an EMBL/GenBank/DDBJ whole genome shotgun (WGS) entry which is preliminary data.</text>
</comment>
<dbReference type="Proteomes" id="UP000250928">
    <property type="component" value="Unassembled WGS sequence"/>
</dbReference>
<dbReference type="CDD" id="cd19408">
    <property type="entry name" value="NarX_NarQ_sensor"/>
    <property type="match status" value="1"/>
</dbReference>
<dbReference type="AlphaFoldDB" id="A0A6N4DN57"/>
<dbReference type="Gene3D" id="1.20.120.960">
    <property type="entry name" value="Histidine kinase NarX, sensor domain"/>
    <property type="match status" value="1"/>
</dbReference>
<evidence type="ECO:0000313" key="8">
    <source>
        <dbReference type="Proteomes" id="UP000250928"/>
    </source>
</evidence>
<accession>A0A6N4DN57</accession>
<keyword evidence="3 5" id="KW-1133">Transmembrane helix</keyword>
<proteinExistence type="predicted"/>
<evidence type="ECO:0000256" key="5">
    <source>
        <dbReference type="SAM" id="Phobius"/>
    </source>
</evidence>
<name>A0A6N4DN57_9GAMM</name>
<keyword evidence="2 5" id="KW-0812">Transmembrane</keyword>
<dbReference type="PANTHER" id="PTHR32089:SF112">
    <property type="entry name" value="LYSOZYME-LIKE PROTEIN-RELATED"/>
    <property type="match status" value="1"/>
</dbReference>
<evidence type="ECO:0000256" key="2">
    <source>
        <dbReference type="ARBA" id="ARBA00022692"/>
    </source>
</evidence>
<dbReference type="InterPro" id="IPR029095">
    <property type="entry name" value="NarX-like_N"/>
</dbReference>
<dbReference type="GO" id="GO:0016020">
    <property type="term" value="C:membrane"/>
    <property type="evidence" value="ECO:0007669"/>
    <property type="project" value="UniProtKB-SubCell"/>
</dbReference>
<feature type="domain" description="HAMP" evidence="6">
    <location>
        <begin position="224"/>
        <end position="276"/>
    </location>
</feature>
<evidence type="ECO:0000259" key="6">
    <source>
        <dbReference type="PROSITE" id="PS50885"/>
    </source>
</evidence>
<dbReference type="InterPro" id="IPR003660">
    <property type="entry name" value="HAMP_dom"/>
</dbReference>
<dbReference type="Pfam" id="PF00672">
    <property type="entry name" value="HAMP"/>
    <property type="match status" value="1"/>
</dbReference>
<feature type="transmembrane region" description="Helical" evidence="5">
    <location>
        <begin position="202"/>
        <end position="221"/>
    </location>
</feature>
<gene>
    <name evidence="7" type="ORF">C3L24_12855</name>
</gene>
<dbReference type="GO" id="GO:0007165">
    <property type="term" value="P:signal transduction"/>
    <property type="evidence" value="ECO:0007669"/>
    <property type="project" value="InterPro"/>
</dbReference>
<dbReference type="PROSITE" id="PS50885">
    <property type="entry name" value="HAMP"/>
    <property type="match status" value="1"/>
</dbReference>
<dbReference type="PANTHER" id="PTHR32089">
    <property type="entry name" value="METHYL-ACCEPTING CHEMOTAXIS PROTEIN MCPB"/>
    <property type="match status" value="1"/>
</dbReference>
<evidence type="ECO:0000256" key="4">
    <source>
        <dbReference type="ARBA" id="ARBA00023136"/>
    </source>
</evidence>
<organism evidence="7 8">
    <name type="scientific">Candidatus Sedimenticola endophacoides</name>
    <dbReference type="NCBI Taxonomy" id="2548426"/>
    <lineage>
        <taxon>Bacteria</taxon>
        <taxon>Pseudomonadati</taxon>
        <taxon>Pseudomonadota</taxon>
        <taxon>Gammaproteobacteria</taxon>
        <taxon>Chromatiales</taxon>
        <taxon>Sedimenticolaceae</taxon>
        <taxon>Sedimenticola</taxon>
    </lineage>
</organism>
<sequence length="289" mass="32061">MTGSLLDHRFVRCGMRAAGEAPMFNTSLLFRVGAAMAIIVTLGLISMFSSVFIAKNSEGFAAAINQAGTLRMQSYRIASSLVHRETPLTLDDGQGVTGRLVEEFEGRLFSPRIHNVLGRGTDPSVIDAYRVVELRWKEVMQPPLREYLAIENAHYASETDRLRLAEHRDFYLGNVDAFVEKIHHFVKKLEIDAENKNRQLRIIQLVALGLTLLIGVVSVYLTKKNVLNPLHDLLACANAARRGDFSVRSGHKSDDELGQLGFAFNKMAEDLSKLYAGLEARVSKSVATS</sequence>